<dbReference type="PANTHER" id="PTHR34203:SF15">
    <property type="entry name" value="SLL1173 PROTEIN"/>
    <property type="match status" value="1"/>
</dbReference>
<protein>
    <recommendedName>
        <fullName evidence="1">Methyltransferase FkbM domain-containing protein</fullName>
    </recommendedName>
</protein>
<accession>A0ABN2RLF0</accession>
<name>A0ABN2RLF0_9PSEU</name>
<evidence type="ECO:0000313" key="3">
    <source>
        <dbReference type="Proteomes" id="UP001501116"/>
    </source>
</evidence>
<dbReference type="Gene3D" id="3.40.50.150">
    <property type="entry name" value="Vaccinia Virus protein VP39"/>
    <property type="match status" value="1"/>
</dbReference>
<dbReference type="InterPro" id="IPR006342">
    <property type="entry name" value="FkbM_mtfrase"/>
</dbReference>
<organism evidence="2 3">
    <name type="scientific">Amycolatopsis minnesotensis</name>
    <dbReference type="NCBI Taxonomy" id="337894"/>
    <lineage>
        <taxon>Bacteria</taxon>
        <taxon>Bacillati</taxon>
        <taxon>Actinomycetota</taxon>
        <taxon>Actinomycetes</taxon>
        <taxon>Pseudonocardiales</taxon>
        <taxon>Pseudonocardiaceae</taxon>
        <taxon>Amycolatopsis</taxon>
    </lineage>
</organism>
<gene>
    <name evidence="2" type="ORF">GCM10009754_51570</name>
</gene>
<keyword evidence="3" id="KW-1185">Reference proteome</keyword>
<dbReference type="InterPro" id="IPR052514">
    <property type="entry name" value="SAM-dependent_MTase"/>
</dbReference>
<dbReference type="NCBIfam" id="TIGR01444">
    <property type="entry name" value="fkbM_fam"/>
    <property type="match status" value="1"/>
</dbReference>
<comment type="caution">
    <text evidence="2">The sequence shown here is derived from an EMBL/GenBank/DDBJ whole genome shotgun (WGS) entry which is preliminary data.</text>
</comment>
<dbReference type="RefSeq" id="WP_344423950.1">
    <property type="nucleotide sequence ID" value="NZ_BAAANN010000021.1"/>
</dbReference>
<reference evidence="2 3" key="1">
    <citation type="journal article" date="2019" name="Int. J. Syst. Evol. Microbiol.">
        <title>The Global Catalogue of Microorganisms (GCM) 10K type strain sequencing project: providing services to taxonomists for standard genome sequencing and annotation.</title>
        <authorList>
            <consortium name="The Broad Institute Genomics Platform"/>
            <consortium name="The Broad Institute Genome Sequencing Center for Infectious Disease"/>
            <person name="Wu L."/>
            <person name="Ma J."/>
        </authorList>
    </citation>
    <scope>NUCLEOTIDE SEQUENCE [LARGE SCALE GENOMIC DNA]</scope>
    <source>
        <strain evidence="2 3">JCM 14545</strain>
    </source>
</reference>
<dbReference type="SUPFAM" id="SSF53335">
    <property type="entry name" value="S-adenosyl-L-methionine-dependent methyltransferases"/>
    <property type="match status" value="1"/>
</dbReference>
<evidence type="ECO:0000259" key="1">
    <source>
        <dbReference type="Pfam" id="PF05050"/>
    </source>
</evidence>
<dbReference type="Pfam" id="PF05050">
    <property type="entry name" value="Methyltransf_21"/>
    <property type="match status" value="1"/>
</dbReference>
<dbReference type="CDD" id="cd02440">
    <property type="entry name" value="AdoMet_MTases"/>
    <property type="match status" value="1"/>
</dbReference>
<sequence length="320" mass="34467">MPLSTGTRLRMAARQALTRALDQIPQEAVHRVRQRYADSDGPSRRALAPAAAVLRHRSLAPRADITVPGDPELRFVAVESRLTRLLYWYGESGYEPGETRWWRRLCGQAERVVELGANIGFYTVIGAHAAPNARYLAVEANPESAAILRDNLALNGLSHVTVVNAAAVGDDDAGGTTELALPDQERYAAPTGAYLAAGTEGIAGRPAARTVTVPTVSASALLADADLVKLDIEGMESEVLTAAWPSITAARPVLVVEVLKRVPRLRQVIRDLHGLGYLAFAIGERSLHLLEKRDLDSEAPLPRFGSRDVVLVPSEKAGLL</sequence>
<proteinExistence type="predicted"/>
<feature type="domain" description="Methyltransferase FkbM" evidence="1">
    <location>
        <begin position="115"/>
        <end position="276"/>
    </location>
</feature>
<dbReference type="PANTHER" id="PTHR34203">
    <property type="entry name" value="METHYLTRANSFERASE, FKBM FAMILY PROTEIN"/>
    <property type="match status" value="1"/>
</dbReference>
<dbReference type="InterPro" id="IPR029063">
    <property type="entry name" value="SAM-dependent_MTases_sf"/>
</dbReference>
<dbReference type="Proteomes" id="UP001501116">
    <property type="component" value="Unassembled WGS sequence"/>
</dbReference>
<dbReference type="EMBL" id="BAAANN010000021">
    <property type="protein sequence ID" value="GAA1971139.1"/>
    <property type="molecule type" value="Genomic_DNA"/>
</dbReference>
<evidence type="ECO:0000313" key="2">
    <source>
        <dbReference type="EMBL" id="GAA1971139.1"/>
    </source>
</evidence>